<reference evidence="3" key="1">
    <citation type="submission" date="2019-07" db="EMBL/GenBank/DDBJ databases">
        <authorList>
            <consortium name="Wellcome Sanger Institute Data Sharing"/>
        </authorList>
    </citation>
    <scope>NUCLEOTIDE SEQUENCE [LARGE SCALE GENOMIC DNA]</scope>
</reference>
<dbReference type="InterPro" id="IPR041588">
    <property type="entry name" value="Integrase_H2C2"/>
</dbReference>
<reference evidence="3" key="2">
    <citation type="submission" date="2025-08" db="UniProtKB">
        <authorList>
            <consortium name="Ensembl"/>
        </authorList>
    </citation>
    <scope>IDENTIFICATION</scope>
</reference>
<dbReference type="OMA" id="STWHMAL"/>
<evidence type="ECO:0000256" key="1">
    <source>
        <dbReference type="ARBA" id="ARBA00039658"/>
    </source>
</evidence>
<dbReference type="Proteomes" id="UP000694546">
    <property type="component" value="Chromosome 1"/>
</dbReference>
<dbReference type="Gene3D" id="1.10.340.70">
    <property type="match status" value="1"/>
</dbReference>
<dbReference type="InterPro" id="IPR050951">
    <property type="entry name" value="Retrovirus_Pol_polyprotein"/>
</dbReference>
<dbReference type="PANTHER" id="PTHR37984">
    <property type="entry name" value="PROTEIN CBG26694"/>
    <property type="match status" value="1"/>
</dbReference>
<organism evidence="3 4">
    <name type="scientific">Gadus morhua</name>
    <name type="common">Atlantic cod</name>
    <dbReference type="NCBI Taxonomy" id="8049"/>
    <lineage>
        <taxon>Eukaryota</taxon>
        <taxon>Metazoa</taxon>
        <taxon>Chordata</taxon>
        <taxon>Craniata</taxon>
        <taxon>Vertebrata</taxon>
        <taxon>Euteleostomi</taxon>
        <taxon>Actinopterygii</taxon>
        <taxon>Neopterygii</taxon>
        <taxon>Teleostei</taxon>
        <taxon>Neoteleostei</taxon>
        <taxon>Acanthomorphata</taxon>
        <taxon>Zeiogadaria</taxon>
        <taxon>Gadariae</taxon>
        <taxon>Gadiformes</taxon>
        <taxon>Gadoidei</taxon>
        <taxon>Gadidae</taxon>
        <taxon>Gadus</taxon>
    </lineage>
</organism>
<accession>A0A8C5CWJ1</accession>
<dbReference type="PROSITE" id="PS50994">
    <property type="entry name" value="INTEGRASE"/>
    <property type="match status" value="1"/>
</dbReference>
<dbReference type="FunFam" id="3.30.420.10:FF:000032">
    <property type="entry name" value="Retrovirus-related Pol polyprotein from transposon 297-like Protein"/>
    <property type="match status" value="1"/>
</dbReference>
<dbReference type="InterPro" id="IPR001584">
    <property type="entry name" value="Integrase_cat-core"/>
</dbReference>
<dbReference type="AlphaFoldDB" id="A0A8C5CWJ1"/>
<proteinExistence type="predicted"/>
<dbReference type="GO" id="GO:0003676">
    <property type="term" value="F:nucleic acid binding"/>
    <property type="evidence" value="ECO:0007669"/>
    <property type="project" value="InterPro"/>
</dbReference>
<dbReference type="GeneTree" id="ENSGT01050000244855"/>
<dbReference type="PANTHER" id="PTHR37984:SF15">
    <property type="entry name" value="INTEGRASE CATALYTIC DOMAIN-CONTAINING PROTEIN"/>
    <property type="match status" value="1"/>
</dbReference>
<sequence length="337" mass="37537">MNRLCYHSLTVEKCSTWHMALLFVGHLGFKKTLAKVSRQFYWPGLRKDVKEFCRRCHTCQVVGKQGSKPPVSPLLPLPVVREPFAEIMIDCVGPLPKTKKGNEYLLTILDTATRYPEAIPLRNIKTKVIVEHLLKFFAWVGLPRSIQSDRGSNFTAKLFHQVLSELNVVVKHSSPYHPQSQGAIERFHGTLKTMIRAFVESQPKDSDKAIPFLLFAVRDASTESLGFSPFELVFGHEVRGPLQLLPEKIIRPAPPGDVLDNVSIMRGRLQLACEVASKNLAGAKACMKARYDRKAVCRVFDPGDLVLVLGAGRSGTSTTLLVPQRGGLRPDCVTLMP</sequence>
<dbReference type="Pfam" id="PF17921">
    <property type="entry name" value="Integrase_H2C2"/>
    <property type="match status" value="1"/>
</dbReference>
<dbReference type="SUPFAM" id="SSF53098">
    <property type="entry name" value="Ribonuclease H-like"/>
    <property type="match status" value="1"/>
</dbReference>
<feature type="domain" description="Integrase catalytic" evidence="2">
    <location>
        <begin position="79"/>
        <end position="237"/>
    </location>
</feature>
<evidence type="ECO:0000259" key="2">
    <source>
        <dbReference type="PROSITE" id="PS50994"/>
    </source>
</evidence>
<name>A0A8C5CWJ1_GADMO</name>
<protein>
    <recommendedName>
        <fullName evidence="1">Gypsy retrotransposon integrase-like protein 1</fullName>
    </recommendedName>
</protein>
<dbReference type="Ensembl" id="ENSGMOT00000059563.1">
    <property type="protein sequence ID" value="ENSGMOP00000068123.1"/>
    <property type="gene ID" value="ENSGMOG00000025848.1"/>
</dbReference>
<reference evidence="3" key="3">
    <citation type="submission" date="2025-09" db="UniProtKB">
        <authorList>
            <consortium name="Ensembl"/>
        </authorList>
    </citation>
    <scope>IDENTIFICATION</scope>
</reference>
<evidence type="ECO:0000313" key="3">
    <source>
        <dbReference type="Ensembl" id="ENSGMOP00000068123.1"/>
    </source>
</evidence>
<dbReference type="InterPro" id="IPR036397">
    <property type="entry name" value="RNaseH_sf"/>
</dbReference>
<dbReference type="GO" id="GO:0015074">
    <property type="term" value="P:DNA integration"/>
    <property type="evidence" value="ECO:0007669"/>
    <property type="project" value="InterPro"/>
</dbReference>
<evidence type="ECO:0000313" key="4">
    <source>
        <dbReference type="Proteomes" id="UP000694546"/>
    </source>
</evidence>
<dbReference type="InterPro" id="IPR012337">
    <property type="entry name" value="RNaseH-like_sf"/>
</dbReference>
<keyword evidence="4" id="KW-1185">Reference proteome</keyword>
<dbReference type="Gene3D" id="3.30.420.10">
    <property type="entry name" value="Ribonuclease H-like superfamily/Ribonuclease H"/>
    <property type="match status" value="1"/>
</dbReference>
<dbReference type="Pfam" id="PF00665">
    <property type="entry name" value="rve"/>
    <property type="match status" value="1"/>
</dbReference>